<keyword evidence="2 6" id="KW-0479">Metal-binding</keyword>
<gene>
    <name evidence="10" type="ORF">A10D4_08594</name>
</gene>
<evidence type="ECO:0000256" key="6">
    <source>
        <dbReference type="PIRSR" id="PIRSR000349-1"/>
    </source>
</evidence>
<feature type="domain" description="Manganese/iron superoxide dismutase C-terminal" evidence="9">
    <location>
        <begin position="93"/>
        <end position="191"/>
    </location>
</feature>
<dbReference type="Gene3D" id="1.10.287.990">
    <property type="entry name" value="Fe,Mn superoxide dismutase (SOD) domain"/>
    <property type="match status" value="1"/>
</dbReference>
<name>K2KJW0_9GAMM</name>
<dbReference type="PANTHER" id="PTHR42769">
    <property type="entry name" value="SUPEROXIDE DISMUTASE"/>
    <property type="match status" value="1"/>
</dbReference>
<organism evidence="10 11">
    <name type="scientific">Idiomarina xiamenensis 10-D-4</name>
    <dbReference type="NCBI Taxonomy" id="740709"/>
    <lineage>
        <taxon>Bacteria</taxon>
        <taxon>Pseudomonadati</taxon>
        <taxon>Pseudomonadota</taxon>
        <taxon>Gammaproteobacteria</taxon>
        <taxon>Alteromonadales</taxon>
        <taxon>Idiomarinaceae</taxon>
        <taxon>Idiomarina</taxon>
    </lineage>
</organism>
<evidence type="ECO:0000256" key="4">
    <source>
        <dbReference type="ARBA" id="ARBA00023004"/>
    </source>
</evidence>
<dbReference type="InterPro" id="IPR001189">
    <property type="entry name" value="Mn/Fe_SOD"/>
</dbReference>
<dbReference type="PIRSF" id="PIRSF000349">
    <property type="entry name" value="SODismutase"/>
    <property type="match status" value="1"/>
</dbReference>
<evidence type="ECO:0000256" key="3">
    <source>
        <dbReference type="ARBA" id="ARBA00023002"/>
    </source>
</evidence>
<feature type="binding site" evidence="6">
    <location>
        <position position="74"/>
    </location>
    <ligand>
        <name>Mn(2+)</name>
        <dbReference type="ChEBI" id="CHEBI:29035"/>
    </ligand>
</feature>
<dbReference type="AlphaFoldDB" id="K2KJW0"/>
<feature type="binding site" evidence="6">
    <location>
        <position position="27"/>
    </location>
    <ligand>
        <name>Mn(2+)</name>
        <dbReference type="ChEBI" id="CHEBI:29035"/>
    </ligand>
</feature>
<reference evidence="10 11" key="1">
    <citation type="journal article" date="2012" name="J. Bacteriol.">
        <title>Genome Sequence of Idiomarina xiamenensis Type Strain 10-D-4.</title>
        <authorList>
            <person name="Lai Q."/>
            <person name="Wang L."/>
            <person name="Wang W."/>
            <person name="Shao Z."/>
        </authorList>
    </citation>
    <scope>NUCLEOTIDE SEQUENCE [LARGE SCALE GENOMIC DNA]</scope>
    <source>
        <strain evidence="10 11">10-D-4</strain>
    </source>
</reference>
<dbReference type="InterPro" id="IPR036314">
    <property type="entry name" value="SOD_C_sf"/>
</dbReference>
<protein>
    <recommendedName>
        <fullName evidence="7">Superoxide dismutase</fullName>
        <ecNumber evidence="7">1.15.1.1</ecNumber>
    </recommendedName>
</protein>
<comment type="catalytic activity">
    <reaction evidence="5 7">
        <text>2 superoxide + 2 H(+) = H2O2 + O2</text>
        <dbReference type="Rhea" id="RHEA:20696"/>
        <dbReference type="ChEBI" id="CHEBI:15378"/>
        <dbReference type="ChEBI" id="CHEBI:15379"/>
        <dbReference type="ChEBI" id="CHEBI:16240"/>
        <dbReference type="ChEBI" id="CHEBI:18421"/>
        <dbReference type="EC" id="1.15.1.1"/>
    </reaction>
</comment>
<proteinExistence type="inferred from homology"/>
<dbReference type="GO" id="GO:0046914">
    <property type="term" value="F:transition metal ion binding"/>
    <property type="evidence" value="ECO:0007669"/>
    <property type="project" value="UniProtKB-ARBA"/>
</dbReference>
<dbReference type="PROSITE" id="PS00088">
    <property type="entry name" value="SOD_MN"/>
    <property type="match status" value="1"/>
</dbReference>
<evidence type="ECO:0000256" key="5">
    <source>
        <dbReference type="ARBA" id="ARBA00049204"/>
    </source>
</evidence>
<evidence type="ECO:0000256" key="7">
    <source>
        <dbReference type="RuleBase" id="RU000414"/>
    </source>
</evidence>
<dbReference type="STRING" id="740709.A10D4_08594"/>
<comment type="function">
    <text evidence="7">Destroys radicals which are normally produced within the cells and which are toxic to biological systems.</text>
</comment>
<dbReference type="SUPFAM" id="SSF46609">
    <property type="entry name" value="Fe,Mn superoxide dismutase (SOD), N-terminal domain"/>
    <property type="match status" value="1"/>
</dbReference>
<dbReference type="Pfam" id="PF02777">
    <property type="entry name" value="Sod_Fe_C"/>
    <property type="match status" value="1"/>
</dbReference>
<dbReference type="GO" id="GO:0005737">
    <property type="term" value="C:cytoplasm"/>
    <property type="evidence" value="ECO:0007669"/>
    <property type="project" value="UniProtKB-ARBA"/>
</dbReference>
<dbReference type="EC" id="1.15.1.1" evidence="7"/>
<dbReference type="InterPro" id="IPR036324">
    <property type="entry name" value="Mn/Fe_SOD_N_sf"/>
</dbReference>
<dbReference type="InterPro" id="IPR019831">
    <property type="entry name" value="Mn/Fe_SOD_N"/>
</dbReference>
<dbReference type="InterPro" id="IPR019833">
    <property type="entry name" value="Mn/Fe_SOD_BS"/>
</dbReference>
<keyword evidence="11" id="KW-1185">Reference proteome</keyword>
<dbReference type="GO" id="GO:0004784">
    <property type="term" value="F:superoxide dismutase activity"/>
    <property type="evidence" value="ECO:0007669"/>
    <property type="project" value="UniProtKB-EC"/>
</dbReference>
<evidence type="ECO:0000256" key="1">
    <source>
        <dbReference type="ARBA" id="ARBA00008714"/>
    </source>
</evidence>
<evidence type="ECO:0000313" key="10">
    <source>
        <dbReference type="EMBL" id="EKE82884.1"/>
    </source>
</evidence>
<comment type="similarity">
    <text evidence="1 7">Belongs to the iron/manganese superoxide dismutase family.</text>
</comment>
<evidence type="ECO:0000313" key="11">
    <source>
        <dbReference type="Proteomes" id="UP000014115"/>
    </source>
</evidence>
<dbReference type="PRINTS" id="PR01703">
    <property type="entry name" value="MNSODISMTASE"/>
</dbReference>
<dbReference type="SUPFAM" id="SSF54719">
    <property type="entry name" value="Fe,Mn superoxide dismutase (SOD), C-terminal domain"/>
    <property type="match status" value="1"/>
</dbReference>
<dbReference type="InterPro" id="IPR019832">
    <property type="entry name" value="Mn/Fe_SOD_C"/>
</dbReference>
<dbReference type="RefSeq" id="WP_008488969.1">
    <property type="nucleotide sequence ID" value="NZ_AMRG01000010.1"/>
</dbReference>
<dbReference type="FunFam" id="1.10.287.990:FF:000002">
    <property type="entry name" value="Superoxide dismutase"/>
    <property type="match status" value="1"/>
</dbReference>
<evidence type="ECO:0000259" key="8">
    <source>
        <dbReference type="Pfam" id="PF00081"/>
    </source>
</evidence>
<accession>K2KJW0</accession>
<dbReference type="Proteomes" id="UP000014115">
    <property type="component" value="Unassembled WGS sequence"/>
</dbReference>
<dbReference type="Gene3D" id="3.55.40.20">
    <property type="entry name" value="Iron/manganese superoxide dismutase, C-terminal domain"/>
    <property type="match status" value="1"/>
</dbReference>
<feature type="binding site" evidence="6">
    <location>
        <position position="162"/>
    </location>
    <ligand>
        <name>Mn(2+)</name>
        <dbReference type="ChEBI" id="CHEBI:29035"/>
    </ligand>
</feature>
<comment type="caution">
    <text evidence="10">The sequence shown here is derived from an EMBL/GenBank/DDBJ whole genome shotgun (WGS) entry which is preliminary data.</text>
</comment>
<evidence type="ECO:0000256" key="2">
    <source>
        <dbReference type="ARBA" id="ARBA00022723"/>
    </source>
</evidence>
<keyword evidence="3 7" id="KW-0560">Oxidoreductase</keyword>
<dbReference type="FunFam" id="3.55.40.20:FF:000001">
    <property type="entry name" value="Superoxide dismutase"/>
    <property type="match status" value="1"/>
</dbReference>
<keyword evidence="4" id="KW-0408">Iron</keyword>
<feature type="binding site" evidence="6">
    <location>
        <position position="158"/>
    </location>
    <ligand>
        <name>Mn(2+)</name>
        <dbReference type="ChEBI" id="CHEBI:29035"/>
    </ligand>
</feature>
<evidence type="ECO:0000259" key="9">
    <source>
        <dbReference type="Pfam" id="PF02777"/>
    </source>
</evidence>
<sequence length="197" mass="22484">MSIELPPLPYDKQALEPYMSAETLTYHHDKHHAAYVNKLNELIAGSELEDHSLEDIIWSAKGVIFNNAAQIWNHNFFWHCLTPQGGGEPPSILLNAIMDKWGSFEAFKKQFTEQAIANFGSGWTWLVNNEQGKLSIVNTANADTPLTHAGITPILTVDVWEHAYYIDHRNARVDYLAAFWALVNWNFVQQNYVRDLS</sequence>
<dbReference type="Pfam" id="PF00081">
    <property type="entry name" value="Sod_Fe_N"/>
    <property type="match status" value="1"/>
</dbReference>
<dbReference type="PATRIC" id="fig|740709.3.peg.1738"/>
<feature type="domain" description="Manganese/iron superoxide dismutase N-terminal" evidence="8">
    <location>
        <begin position="4"/>
        <end position="81"/>
    </location>
</feature>
<dbReference type="PANTHER" id="PTHR42769:SF3">
    <property type="entry name" value="SUPEROXIDE DISMUTASE [FE] 2, CHLOROPLASTIC"/>
    <property type="match status" value="1"/>
</dbReference>
<dbReference type="OrthoDB" id="9803125at2"/>
<dbReference type="EMBL" id="AMRG01000010">
    <property type="protein sequence ID" value="EKE82884.1"/>
    <property type="molecule type" value="Genomic_DNA"/>
</dbReference>
<dbReference type="eggNOG" id="COG0605">
    <property type="taxonomic scope" value="Bacteria"/>
</dbReference>